<name>A0A0D8B6I9_9ACTN</name>
<keyword evidence="2" id="KW-1185">Reference proteome</keyword>
<evidence type="ECO:0000313" key="1">
    <source>
        <dbReference type="EMBL" id="KJE19554.1"/>
    </source>
</evidence>
<dbReference type="PATRIC" id="fig|1502723.3.peg.7113"/>
<evidence type="ECO:0000313" key="2">
    <source>
        <dbReference type="Proteomes" id="UP000032545"/>
    </source>
</evidence>
<reference evidence="1 2" key="2">
    <citation type="journal article" date="2016" name="Genome Announc.">
        <title>Permanent Draft Genome Sequences for Two Variants of Frankia sp. Strain CpI1, the First Frankia Strain Isolated from Root Nodules of Comptonia peregrina.</title>
        <authorList>
            <person name="Oshone R."/>
            <person name="Hurst S.G.IV."/>
            <person name="Abebe-Akele F."/>
            <person name="Simpson S."/>
            <person name="Morris K."/>
            <person name="Thomas W.K."/>
            <person name="Tisa L.S."/>
        </authorList>
    </citation>
    <scope>NUCLEOTIDE SEQUENCE [LARGE SCALE GENOMIC DNA]</scope>
    <source>
        <strain evidence="2">CpI1-S</strain>
    </source>
</reference>
<accession>A0A0D8B6I9</accession>
<dbReference type="Proteomes" id="UP000032545">
    <property type="component" value="Unassembled WGS sequence"/>
</dbReference>
<protein>
    <submittedName>
        <fullName evidence="1">Uncharacterized protein</fullName>
    </submittedName>
</protein>
<proteinExistence type="predicted"/>
<reference evidence="2" key="1">
    <citation type="submission" date="2015-02" db="EMBL/GenBank/DDBJ databases">
        <title>Draft Genome of Frankia sp. CpI1-S.</title>
        <authorList>
            <person name="Oshone R.T."/>
            <person name="Ngom M."/>
            <person name="Ghodhbane-Gtari F."/>
            <person name="Gtari M."/>
            <person name="Morris K."/>
            <person name="Thomas K."/>
            <person name="Sen A."/>
            <person name="Tisa L.S."/>
        </authorList>
    </citation>
    <scope>NUCLEOTIDE SEQUENCE [LARGE SCALE GENOMIC DNA]</scope>
    <source>
        <strain evidence="2">CpI1-S</strain>
    </source>
</reference>
<gene>
    <name evidence="1" type="ORF">FF36_06149</name>
</gene>
<organism evidence="1 2">
    <name type="scientific">Frankia torreyi</name>
    <dbReference type="NCBI Taxonomy" id="1856"/>
    <lineage>
        <taxon>Bacteria</taxon>
        <taxon>Bacillati</taxon>
        <taxon>Actinomycetota</taxon>
        <taxon>Actinomycetes</taxon>
        <taxon>Frankiales</taxon>
        <taxon>Frankiaceae</taxon>
        <taxon>Frankia</taxon>
    </lineage>
</organism>
<dbReference type="EMBL" id="JYFN01000097">
    <property type="protein sequence ID" value="KJE19554.1"/>
    <property type="molecule type" value="Genomic_DNA"/>
</dbReference>
<sequence>MTSGPLDPALVPAPGVVPAPTAVPGLVATPAPVPAGHIDTASGLFFTVHEFAELSDGREITLLDDRGWGMSGGGRTPDALRSELTIEEIARMVYMVLLPDWADFDHPLPPDLAAVEGSGGAQDWDLLAERLRAFGVVSTPAELVRVPRRLDLGDHLRAWLATPAD</sequence>
<dbReference type="RefSeq" id="WP_236706585.1">
    <property type="nucleotide sequence ID" value="NZ_JYFN01000097.1"/>
</dbReference>
<comment type="caution">
    <text evidence="1">The sequence shown here is derived from an EMBL/GenBank/DDBJ whole genome shotgun (WGS) entry which is preliminary data.</text>
</comment>
<dbReference type="AlphaFoldDB" id="A0A0D8B6I9"/>